<evidence type="ECO:0000256" key="5">
    <source>
        <dbReference type="ARBA" id="ARBA00023012"/>
    </source>
</evidence>
<reference evidence="8" key="1">
    <citation type="submission" date="2020-08" db="EMBL/GenBank/DDBJ databases">
        <title>Genome public.</title>
        <authorList>
            <person name="Liu C."/>
            <person name="Sun Q."/>
        </authorList>
    </citation>
    <scope>NUCLEOTIDE SEQUENCE</scope>
    <source>
        <strain evidence="8">BX21</strain>
    </source>
</reference>
<evidence type="ECO:0000313" key="8">
    <source>
        <dbReference type="EMBL" id="MBC8588991.1"/>
    </source>
</evidence>
<dbReference type="PANTHER" id="PTHR43547">
    <property type="entry name" value="TWO-COMPONENT HISTIDINE KINASE"/>
    <property type="match status" value="1"/>
</dbReference>
<feature type="transmembrane region" description="Helical" evidence="6">
    <location>
        <begin position="14"/>
        <end position="33"/>
    </location>
</feature>
<feature type="transmembrane region" description="Helical" evidence="6">
    <location>
        <begin position="151"/>
        <end position="174"/>
    </location>
</feature>
<keyword evidence="3" id="KW-0597">Phosphoprotein</keyword>
<dbReference type="SUPFAM" id="SSF47384">
    <property type="entry name" value="Homodimeric domain of signal transducing histidine kinase"/>
    <property type="match status" value="1"/>
</dbReference>
<keyword evidence="6" id="KW-0812">Transmembrane</keyword>
<organism evidence="8 9">
    <name type="scientific">Paratissierella segnis</name>
    <dbReference type="NCBI Taxonomy" id="2763679"/>
    <lineage>
        <taxon>Bacteria</taxon>
        <taxon>Bacillati</taxon>
        <taxon>Bacillota</taxon>
        <taxon>Tissierellia</taxon>
        <taxon>Tissierellales</taxon>
        <taxon>Tissierellaceae</taxon>
        <taxon>Paratissierella</taxon>
    </lineage>
</organism>
<evidence type="ECO:0000256" key="3">
    <source>
        <dbReference type="ARBA" id="ARBA00022553"/>
    </source>
</evidence>
<dbReference type="SMART" id="SM00387">
    <property type="entry name" value="HATPase_c"/>
    <property type="match status" value="1"/>
</dbReference>
<keyword evidence="4 8" id="KW-0418">Kinase</keyword>
<name>A0A926IKY1_9FIRM</name>
<dbReference type="Proteomes" id="UP000601171">
    <property type="component" value="Unassembled WGS sequence"/>
</dbReference>
<comment type="caution">
    <text evidence="8">The sequence shown here is derived from an EMBL/GenBank/DDBJ whole genome shotgun (WGS) entry which is preliminary data.</text>
</comment>
<keyword evidence="6" id="KW-1133">Transmembrane helix</keyword>
<dbReference type="EC" id="2.7.13.3" evidence="2"/>
<dbReference type="InterPro" id="IPR005467">
    <property type="entry name" value="His_kinase_dom"/>
</dbReference>
<keyword evidence="4 8" id="KW-0808">Transferase</keyword>
<evidence type="ECO:0000256" key="4">
    <source>
        <dbReference type="ARBA" id="ARBA00022777"/>
    </source>
</evidence>
<keyword evidence="5" id="KW-0902">Two-component regulatory system</keyword>
<dbReference type="PROSITE" id="PS50109">
    <property type="entry name" value="HIS_KIN"/>
    <property type="match status" value="1"/>
</dbReference>
<comment type="catalytic activity">
    <reaction evidence="1">
        <text>ATP + protein L-histidine = ADP + protein N-phospho-L-histidine.</text>
        <dbReference type="EC" id="2.7.13.3"/>
    </reaction>
</comment>
<dbReference type="PANTHER" id="PTHR43547:SF2">
    <property type="entry name" value="HYBRID SIGNAL TRANSDUCTION HISTIDINE KINASE C"/>
    <property type="match status" value="1"/>
</dbReference>
<keyword evidence="6" id="KW-0472">Membrane</keyword>
<dbReference type="SMART" id="SM00388">
    <property type="entry name" value="HisKA"/>
    <property type="match status" value="1"/>
</dbReference>
<evidence type="ECO:0000259" key="7">
    <source>
        <dbReference type="PROSITE" id="PS50109"/>
    </source>
</evidence>
<dbReference type="Gene3D" id="1.10.287.130">
    <property type="match status" value="1"/>
</dbReference>
<feature type="transmembrane region" description="Helical" evidence="6">
    <location>
        <begin position="194"/>
        <end position="215"/>
    </location>
</feature>
<evidence type="ECO:0000256" key="1">
    <source>
        <dbReference type="ARBA" id="ARBA00000085"/>
    </source>
</evidence>
<feature type="domain" description="Histidine kinase" evidence="7">
    <location>
        <begin position="256"/>
        <end position="459"/>
    </location>
</feature>
<dbReference type="SUPFAM" id="SSF55874">
    <property type="entry name" value="ATPase domain of HSP90 chaperone/DNA topoisomerase II/histidine kinase"/>
    <property type="match status" value="1"/>
</dbReference>
<accession>A0A926IKY1</accession>
<evidence type="ECO:0000256" key="2">
    <source>
        <dbReference type="ARBA" id="ARBA00012438"/>
    </source>
</evidence>
<dbReference type="PRINTS" id="PR00344">
    <property type="entry name" value="BCTRLSENSOR"/>
</dbReference>
<dbReference type="GO" id="GO:0000155">
    <property type="term" value="F:phosphorelay sensor kinase activity"/>
    <property type="evidence" value="ECO:0007669"/>
    <property type="project" value="InterPro"/>
</dbReference>
<dbReference type="InterPro" id="IPR036097">
    <property type="entry name" value="HisK_dim/P_sf"/>
</dbReference>
<dbReference type="Pfam" id="PF00512">
    <property type="entry name" value="HisKA"/>
    <property type="match status" value="1"/>
</dbReference>
<dbReference type="AlphaFoldDB" id="A0A926IKY1"/>
<feature type="transmembrane region" description="Helical" evidence="6">
    <location>
        <begin position="124"/>
        <end position="144"/>
    </location>
</feature>
<dbReference type="InterPro" id="IPR036890">
    <property type="entry name" value="HATPase_C_sf"/>
</dbReference>
<dbReference type="InterPro" id="IPR003594">
    <property type="entry name" value="HATPase_dom"/>
</dbReference>
<dbReference type="CDD" id="cd00082">
    <property type="entry name" value="HisKA"/>
    <property type="match status" value="1"/>
</dbReference>
<dbReference type="RefSeq" id="WP_262430450.1">
    <property type="nucleotide sequence ID" value="NZ_JACRTG010000029.1"/>
</dbReference>
<keyword evidence="9" id="KW-1185">Reference proteome</keyword>
<gene>
    <name evidence="8" type="ORF">H8707_12275</name>
</gene>
<evidence type="ECO:0000256" key="6">
    <source>
        <dbReference type="SAM" id="Phobius"/>
    </source>
</evidence>
<dbReference type="EMBL" id="JACRTG010000029">
    <property type="protein sequence ID" value="MBC8588991.1"/>
    <property type="molecule type" value="Genomic_DNA"/>
</dbReference>
<feature type="transmembrane region" description="Helical" evidence="6">
    <location>
        <begin position="99"/>
        <end position="118"/>
    </location>
</feature>
<dbReference type="Gene3D" id="3.30.565.10">
    <property type="entry name" value="Histidine kinase-like ATPase, C-terminal domain"/>
    <property type="match status" value="1"/>
</dbReference>
<dbReference type="InterPro" id="IPR004358">
    <property type="entry name" value="Sig_transdc_His_kin-like_C"/>
</dbReference>
<dbReference type="InterPro" id="IPR003661">
    <property type="entry name" value="HisK_dim/P_dom"/>
</dbReference>
<sequence length="462" mass="52401">MKNNNGIFEIEKPMFYMGIILVLIGLLMPLFLNVKLMGIYSDLSKATSEDEKIYVIIAALKLIFLNSIRAFPHYLGVFCIVESMDTSLIKEKGKIIKPLLVFFLIILVYYLIELIYGIKYDFGIPAVLIIAMIIALDKIGFNIINFSKKAIMIFMLIAAIQCLDMIPSLSGWAFGRGEASNDIKMISDFLGANYFLQITAILLFVLLFSIAFELLKLIMDERRLLTINEEKEYNEKMLSKTRMQVLENRTYKELQNLVHDLKTPLTSALALVGVVKMNEENDKNVEYLSKIEFSIESMNQMISEILYEEHKSLITTKELVDYLLSSISSAEYALKVRVDNFVPNSIINVNKIRFTRALINIFENSFYAIGKEEGKIILSINSIVKEKMSYIQFIIIDNGSGISLDMLDRIWSSGFSSRNSLGLGLKFVKEVVSTHNGTIEVNSIAKQGTTVIIHIPEGDLDE</sequence>
<proteinExistence type="predicted"/>
<evidence type="ECO:0000313" key="9">
    <source>
        <dbReference type="Proteomes" id="UP000601171"/>
    </source>
</evidence>
<protein>
    <recommendedName>
        <fullName evidence="2">histidine kinase</fullName>
        <ecNumber evidence="2">2.7.13.3</ecNumber>
    </recommendedName>
</protein>
<dbReference type="Pfam" id="PF02518">
    <property type="entry name" value="HATPase_c"/>
    <property type="match status" value="1"/>
</dbReference>